<dbReference type="Proteomes" id="UP000004291">
    <property type="component" value="Chromosome"/>
</dbReference>
<dbReference type="AlphaFoldDB" id="A9D3D5"/>
<name>A9D3D5_HOEPD</name>
<evidence type="ECO:0000313" key="2">
    <source>
        <dbReference type="EMBL" id="EDQ33661.1"/>
    </source>
</evidence>
<comment type="caution">
    <text evidence="2">The sequence shown here is derived from an EMBL/GenBank/DDBJ whole genome shotgun (WGS) entry which is preliminary data.</text>
</comment>
<keyword evidence="3" id="KW-1185">Reference proteome</keyword>
<keyword evidence="1" id="KW-0812">Transmembrane</keyword>
<feature type="transmembrane region" description="Helical" evidence="1">
    <location>
        <begin position="12"/>
        <end position="40"/>
    </location>
</feature>
<protein>
    <submittedName>
        <fullName evidence="2">Uncharacterized protein</fullName>
    </submittedName>
</protein>
<keyword evidence="1" id="KW-0472">Membrane</keyword>
<sequence length="56" mass="6126">MLPKIMVEFAGGYVFILVMGGPLAWVVGTLGVALLMLAIWSAVTKFTDLLLTRLMR</sequence>
<reference evidence="2 3" key="1">
    <citation type="submission" date="2007-10" db="EMBL/GenBank/DDBJ databases">
        <authorList>
            <person name="Wagner-Dobler I."/>
            <person name="Ferriera S."/>
            <person name="Johnson J."/>
            <person name="Kravitz S."/>
            <person name="Beeson K."/>
            <person name="Sutton G."/>
            <person name="Rogers Y.-H."/>
            <person name="Friedman R."/>
            <person name="Frazier M."/>
            <person name="Venter J.C."/>
        </authorList>
    </citation>
    <scope>NUCLEOTIDE SEQUENCE [LARGE SCALE GENOMIC DNA]</scope>
    <source>
        <strain evidence="2 3">DFL-43</strain>
    </source>
</reference>
<evidence type="ECO:0000313" key="3">
    <source>
        <dbReference type="Proteomes" id="UP000004291"/>
    </source>
</evidence>
<evidence type="ECO:0000256" key="1">
    <source>
        <dbReference type="SAM" id="Phobius"/>
    </source>
</evidence>
<reference evidence="2 3" key="2">
    <citation type="submission" date="2012-06" db="EMBL/GenBank/DDBJ databases">
        <authorList>
            <person name="Fiebig A."/>
        </authorList>
    </citation>
    <scope>NUCLEOTIDE SEQUENCE [LARGE SCALE GENOMIC DNA]</scope>
    <source>
        <strain evidence="2 3">DFL-43</strain>
    </source>
</reference>
<dbReference type="STRING" id="411684.HPDFL43_04390"/>
<dbReference type="HOGENOM" id="CLU_3008115_0_0_5"/>
<dbReference type="EMBL" id="ABIA03000002">
    <property type="protein sequence ID" value="EDQ33661.1"/>
    <property type="molecule type" value="Genomic_DNA"/>
</dbReference>
<accession>A9D3D5</accession>
<gene>
    <name evidence="2" type="ORF">HPDFL43_04390</name>
</gene>
<proteinExistence type="predicted"/>
<organism evidence="2 3">
    <name type="scientific">Hoeflea phototrophica (strain DSM 17068 / NCIMB 14078 / DFL-43)</name>
    <dbReference type="NCBI Taxonomy" id="411684"/>
    <lineage>
        <taxon>Bacteria</taxon>
        <taxon>Pseudomonadati</taxon>
        <taxon>Pseudomonadota</taxon>
        <taxon>Alphaproteobacteria</taxon>
        <taxon>Hyphomicrobiales</taxon>
        <taxon>Rhizobiaceae</taxon>
        <taxon>Hoeflea</taxon>
    </lineage>
</organism>
<keyword evidence="1" id="KW-1133">Transmembrane helix</keyword>